<reference evidence="2 3" key="1">
    <citation type="submission" date="2023-11" db="EMBL/GenBank/DDBJ databases">
        <title>First isolation, identification, and characterization of non-pathogenic Epilithonimonas ginsengisoli isolated from diseased farmed rainbow trout (Oncorhynchus mykiss) in Chile.</title>
        <authorList>
            <person name="Miranda C.D."/>
            <person name="Irgang R."/>
            <person name="Concha C."/>
            <person name="Rojas R."/>
            <person name="Avendano R."/>
        </authorList>
    </citation>
    <scope>NUCLEOTIDE SEQUENCE [LARGE SCALE GENOMIC DNA]</scope>
    <source>
        <strain evidence="2 3">FP99</strain>
    </source>
</reference>
<proteinExistence type="predicted"/>
<keyword evidence="1" id="KW-0732">Signal</keyword>
<evidence type="ECO:0000256" key="1">
    <source>
        <dbReference type="SAM" id="SignalP"/>
    </source>
</evidence>
<organism evidence="2 3">
    <name type="scientific">Epilithonimonas ginsengisoli</name>
    <dbReference type="NCBI Taxonomy" id="1245592"/>
    <lineage>
        <taxon>Bacteria</taxon>
        <taxon>Pseudomonadati</taxon>
        <taxon>Bacteroidota</taxon>
        <taxon>Flavobacteriia</taxon>
        <taxon>Flavobacteriales</taxon>
        <taxon>Weeksellaceae</taxon>
        <taxon>Chryseobacterium group</taxon>
        <taxon>Epilithonimonas</taxon>
    </lineage>
</organism>
<dbReference type="EMBL" id="JAMXLT020000015">
    <property type="protein sequence ID" value="MDW8549167.1"/>
    <property type="molecule type" value="Genomic_DNA"/>
</dbReference>
<sequence length="186" mass="19902">MKNIIALLTLTVSTCAFAQVAIGKSAVTNTSVSVEFGDYVAGQGKGIIVPWVTSAGDVTGAQQGTIVFDTADKIMKYRKADGSWFNLTRNETTTVDGQANYDTTGVVYTILQTSLTDKPDAKVAIGTPTATPGILVLEDSNKAMVLPKVPSPHLNIINPEPGMMVYDTITKQLAVFNGKVWSFWKP</sequence>
<evidence type="ECO:0000313" key="2">
    <source>
        <dbReference type="EMBL" id="MDW8549167.1"/>
    </source>
</evidence>
<dbReference type="RefSeq" id="WP_063970460.1">
    <property type="nucleotide sequence ID" value="NZ_JAMXLT020000015.1"/>
</dbReference>
<protein>
    <submittedName>
        <fullName evidence="2">Uncharacterized protein</fullName>
    </submittedName>
</protein>
<gene>
    <name evidence="2" type="ORF">NG800_009610</name>
</gene>
<evidence type="ECO:0000313" key="3">
    <source>
        <dbReference type="Proteomes" id="UP001204439"/>
    </source>
</evidence>
<feature type="chain" id="PRO_5047376454" evidence="1">
    <location>
        <begin position="19"/>
        <end position="186"/>
    </location>
</feature>
<name>A0ABU4JHR2_9FLAO</name>
<feature type="signal peptide" evidence="1">
    <location>
        <begin position="1"/>
        <end position="18"/>
    </location>
</feature>
<dbReference type="Proteomes" id="UP001204439">
    <property type="component" value="Unassembled WGS sequence"/>
</dbReference>
<keyword evidence="3" id="KW-1185">Reference proteome</keyword>
<comment type="caution">
    <text evidence="2">The sequence shown here is derived from an EMBL/GenBank/DDBJ whole genome shotgun (WGS) entry which is preliminary data.</text>
</comment>
<accession>A0ABU4JHR2</accession>